<protein>
    <submittedName>
        <fullName evidence="1">Uncharacterized protein</fullName>
    </submittedName>
</protein>
<gene>
    <name evidence="1" type="ORF">PENTCL1PPCAC_13649</name>
</gene>
<accession>A0AAV5T834</accession>
<evidence type="ECO:0000313" key="2">
    <source>
        <dbReference type="Proteomes" id="UP001432027"/>
    </source>
</evidence>
<dbReference type="Proteomes" id="UP001432027">
    <property type="component" value="Unassembled WGS sequence"/>
</dbReference>
<reference evidence="1" key="1">
    <citation type="submission" date="2023-10" db="EMBL/GenBank/DDBJ databases">
        <title>Genome assembly of Pristionchus species.</title>
        <authorList>
            <person name="Yoshida K."/>
            <person name="Sommer R.J."/>
        </authorList>
    </citation>
    <scope>NUCLEOTIDE SEQUENCE</scope>
    <source>
        <strain evidence="1">RS0144</strain>
    </source>
</reference>
<name>A0AAV5T834_9BILA</name>
<dbReference type="AlphaFoldDB" id="A0AAV5T834"/>
<keyword evidence="2" id="KW-1185">Reference proteome</keyword>
<organism evidence="1 2">
    <name type="scientific">Pristionchus entomophagus</name>
    <dbReference type="NCBI Taxonomy" id="358040"/>
    <lineage>
        <taxon>Eukaryota</taxon>
        <taxon>Metazoa</taxon>
        <taxon>Ecdysozoa</taxon>
        <taxon>Nematoda</taxon>
        <taxon>Chromadorea</taxon>
        <taxon>Rhabditida</taxon>
        <taxon>Rhabditina</taxon>
        <taxon>Diplogasteromorpha</taxon>
        <taxon>Diplogasteroidea</taxon>
        <taxon>Neodiplogasteridae</taxon>
        <taxon>Pristionchus</taxon>
    </lineage>
</organism>
<sequence length="67" mass="7897">PTTNEPPCTLAHPDIEDKKAKKVVSEYYKKQNEFSRTSKKIRSRFWFRKNCDLGSTSPLRIRPSPRM</sequence>
<comment type="caution">
    <text evidence="1">The sequence shown here is derived from an EMBL/GenBank/DDBJ whole genome shotgun (WGS) entry which is preliminary data.</text>
</comment>
<feature type="non-terminal residue" evidence="1">
    <location>
        <position position="1"/>
    </location>
</feature>
<dbReference type="EMBL" id="BTSX01000003">
    <property type="protein sequence ID" value="GMS91474.1"/>
    <property type="molecule type" value="Genomic_DNA"/>
</dbReference>
<proteinExistence type="predicted"/>
<evidence type="ECO:0000313" key="1">
    <source>
        <dbReference type="EMBL" id="GMS91474.1"/>
    </source>
</evidence>